<feature type="compositionally biased region" description="Basic residues" evidence="1">
    <location>
        <begin position="1"/>
        <end position="20"/>
    </location>
</feature>
<name>A0A2K9LS76_9VIRU</name>
<dbReference type="Gene3D" id="2.60.120.20">
    <property type="match status" value="1"/>
</dbReference>
<accession>A0A2K9LS76</accession>
<evidence type="ECO:0000256" key="1">
    <source>
        <dbReference type="SAM" id="MobiDB-lite"/>
    </source>
</evidence>
<organism evidence="2">
    <name type="scientific">uncultured virus</name>
    <dbReference type="NCBI Taxonomy" id="340016"/>
    <lineage>
        <taxon>Viruses</taxon>
        <taxon>environmental samples</taxon>
    </lineage>
</organism>
<protein>
    <submittedName>
        <fullName evidence="2">Capsid</fullName>
    </submittedName>
</protein>
<reference evidence="2" key="1">
    <citation type="submission" date="2017-01" db="EMBL/GenBank/DDBJ databases">
        <title>High-throughput sequencing uncovers low homogeneity in the biogeography of single-stranded DNA viruses.</title>
        <authorList>
            <person name="Pearson V.M."/>
            <person name="Rokyta D.R."/>
        </authorList>
    </citation>
    <scope>NUCLEOTIDE SEQUENCE</scope>
</reference>
<dbReference type="EMBL" id="KY487820">
    <property type="protein sequence ID" value="AUM61712.1"/>
    <property type="molecule type" value="Genomic_DNA"/>
</dbReference>
<dbReference type="InterPro" id="IPR029053">
    <property type="entry name" value="Viral_coat"/>
</dbReference>
<sequence length="262" mass="28768">MGLRYSFKRTRPKRRYRTKQPRFVSSTSTTPQTQGMLFTPRTLGNPLALSERKYFDSEVAARAIAAVAGTYTTAMCDPTGTNCLFAPVPGTGVNQRIGRKCTILSLRIRGEIELPNINDSAGIAALAALVFRFIVVVDKQTNGTQMQSQDLITSGGTSVAWDMFQNTAGFGRFRVLKDRRFLLQDANYGGDPATTTLDRNGRAVLFEYSFKFRRGLAVHFNAGTAGTVADITDNSLHVSCAANNIVPNPTINYKSRVTYIDS</sequence>
<proteinExistence type="predicted"/>
<feature type="region of interest" description="Disordered" evidence="1">
    <location>
        <begin position="1"/>
        <end position="35"/>
    </location>
</feature>
<evidence type="ECO:0000313" key="2">
    <source>
        <dbReference type="EMBL" id="AUM61712.1"/>
    </source>
</evidence>
<gene>
    <name evidence="2" type="primary">Cap</name>
</gene>
<feature type="compositionally biased region" description="Polar residues" evidence="1">
    <location>
        <begin position="23"/>
        <end position="35"/>
    </location>
</feature>